<dbReference type="PRINTS" id="PR00080">
    <property type="entry name" value="SDRFAMILY"/>
</dbReference>
<dbReference type="PRINTS" id="PR00081">
    <property type="entry name" value="GDHRDH"/>
</dbReference>
<dbReference type="GO" id="GO:0016491">
    <property type="term" value="F:oxidoreductase activity"/>
    <property type="evidence" value="ECO:0007669"/>
    <property type="project" value="UniProtKB-KW"/>
</dbReference>
<proteinExistence type="inferred from homology"/>
<dbReference type="SUPFAM" id="SSF51735">
    <property type="entry name" value="NAD(P)-binding Rossmann-fold domains"/>
    <property type="match status" value="1"/>
</dbReference>
<keyword evidence="4" id="KW-1185">Reference proteome</keyword>
<evidence type="ECO:0000256" key="1">
    <source>
        <dbReference type="ARBA" id="ARBA00006484"/>
    </source>
</evidence>
<dbReference type="Gene3D" id="3.40.50.720">
    <property type="entry name" value="NAD(P)-binding Rossmann-like Domain"/>
    <property type="match status" value="1"/>
</dbReference>
<dbReference type="AlphaFoldDB" id="A0A846N178"/>
<dbReference type="Pfam" id="PF13561">
    <property type="entry name" value="adh_short_C2"/>
    <property type="match status" value="1"/>
</dbReference>
<accession>A0A846N178</accession>
<sequence length="252" mass="26675">MKIVAITGAGQGIGRALAWHFAEAGYGVSFIDPDNEAGREVLAGIGARKAQGLFQRGDVAKPKDISGWMARTVKELGVPDVLINNAGIVIRKDVLKLTPAEFQKVINTNLGGAFFASQAAARVMAKRGEGGAIINIASTRAFMSEPDTEGYTASKGGIVALTHGLAISLAPYRIRVNAISPGWIEVSDWKKSSQAVKPKHSRADRAQHPVGRVGTPQDIAEACQFLAEKAGFMTGQNITIDGGMSVKMIYAE</sequence>
<dbReference type="InterPro" id="IPR002347">
    <property type="entry name" value="SDR_fam"/>
</dbReference>
<dbReference type="InterPro" id="IPR020904">
    <property type="entry name" value="Sc_DH/Rdtase_CS"/>
</dbReference>
<comment type="similarity">
    <text evidence="1">Belongs to the short-chain dehydrogenases/reductases (SDR) family.</text>
</comment>
<dbReference type="EMBL" id="JAASRM010000001">
    <property type="protein sequence ID" value="NIK89333.1"/>
    <property type="molecule type" value="Genomic_DNA"/>
</dbReference>
<dbReference type="PROSITE" id="PS00061">
    <property type="entry name" value="ADH_SHORT"/>
    <property type="match status" value="1"/>
</dbReference>
<dbReference type="PANTHER" id="PTHR24321:SF8">
    <property type="entry name" value="ESTRADIOL 17-BETA-DEHYDROGENASE 8-RELATED"/>
    <property type="match status" value="1"/>
</dbReference>
<keyword evidence="2" id="KW-0560">Oxidoreductase</keyword>
<protein>
    <submittedName>
        <fullName evidence="3">NAD(P)-dependent dehydrogenase (Short-subunit alcohol dehydrogenase family)</fullName>
    </submittedName>
</protein>
<dbReference type="FunFam" id="3.40.50.720:FF:000084">
    <property type="entry name" value="Short-chain dehydrogenase reductase"/>
    <property type="match status" value="1"/>
</dbReference>
<dbReference type="InterPro" id="IPR036291">
    <property type="entry name" value="NAD(P)-bd_dom_sf"/>
</dbReference>
<gene>
    <name evidence="3" type="ORF">FHS83_002651</name>
</gene>
<dbReference type="PANTHER" id="PTHR24321">
    <property type="entry name" value="DEHYDROGENASES, SHORT CHAIN"/>
    <property type="match status" value="1"/>
</dbReference>
<organism evidence="3 4">
    <name type="scientific">Rhizomicrobium palustre</name>
    <dbReference type="NCBI Taxonomy" id="189966"/>
    <lineage>
        <taxon>Bacteria</taxon>
        <taxon>Pseudomonadati</taxon>
        <taxon>Pseudomonadota</taxon>
        <taxon>Alphaproteobacteria</taxon>
        <taxon>Micropepsales</taxon>
        <taxon>Micropepsaceae</taxon>
        <taxon>Rhizomicrobium</taxon>
    </lineage>
</organism>
<comment type="caution">
    <text evidence="3">The sequence shown here is derived from an EMBL/GenBank/DDBJ whole genome shotgun (WGS) entry which is preliminary data.</text>
</comment>
<reference evidence="3 4" key="1">
    <citation type="submission" date="2020-03" db="EMBL/GenBank/DDBJ databases">
        <title>Genomic Encyclopedia of Type Strains, Phase IV (KMG-IV): sequencing the most valuable type-strain genomes for metagenomic binning, comparative biology and taxonomic classification.</title>
        <authorList>
            <person name="Goeker M."/>
        </authorList>
    </citation>
    <scope>NUCLEOTIDE SEQUENCE [LARGE SCALE GENOMIC DNA]</scope>
    <source>
        <strain evidence="3 4">DSM 19867</strain>
    </source>
</reference>
<dbReference type="RefSeq" id="WP_167083432.1">
    <property type="nucleotide sequence ID" value="NZ_BAAADC010000001.1"/>
</dbReference>
<dbReference type="Proteomes" id="UP000570514">
    <property type="component" value="Unassembled WGS sequence"/>
</dbReference>
<evidence type="ECO:0000256" key="2">
    <source>
        <dbReference type="ARBA" id="ARBA00023002"/>
    </source>
</evidence>
<name>A0A846N178_9PROT</name>
<evidence type="ECO:0000313" key="4">
    <source>
        <dbReference type="Proteomes" id="UP000570514"/>
    </source>
</evidence>
<evidence type="ECO:0000313" key="3">
    <source>
        <dbReference type="EMBL" id="NIK89333.1"/>
    </source>
</evidence>